<gene>
    <name evidence="2" type="ORF">ARMSODRAFT_869015</name>
</gene>
<dbReference type="EMBL" id="KZ293415">
    <property type="protein sequence ID" value="PBK78932.1"/>
    <property type="molecule type" value="Genomic_DNA"/>
</dbReference>
<evidence type="ECO:0000313" key="3">
    <source>
        <dbReference type="Proteomes" id="UP000218334"/>
    </source>
</evidence>
<feature type="non-terminal residue" evidence="2">
    <location>
        <position position="203"/>
    </location>
</feature>
<feature type="region of interest" description="Disordered" evidence="1">
    <location>
        <begin position="96"/>
        <end position="128"/>
    </location>
</feature>
<organism evidence="2 3">
    <name type="scientific">Armillaria solidipes</name>
    <dbReference type="NCBI Taxonomy" id="1076256"/>
    <lineage>
        <taxon>Eukaryota</taxon>
        <taxon>Fungi</taxon>
        <taxon>Dikarya</taxon>
        <taxon>Basidiomycota</taxon>
        <taxon>Agaricomycotina</taxon>
        <taxon>Agaricomycetes</taxon>
        <taxon>Agaricomycetidae</taxon>
        <taxon>Agaricales</taxon>
        <taxon>Marasmiineae</taxon>
        <taxon>Physalacriaceae</taxon>
        <taxon>Armillaria</taxon>
    </lineage>
</organism>
<reference evidence="3" key="1">
    <citation type="journal article" date="2017" name="Nat. Ecol. Evol.">
        <title>Genome expansion and lineage-specific genetic innovations in the forest pathogenic fungi Armillaria.</title>
        <authorList>
            <person name="Sipos G."/>
            <person name="Prasanna A.N."/>
            <person name="Walter M.C."/>
            <person name="O'Connor E."/>
            <person name="Balint B."/>
            <person name="Krizsan K."/>
            <person name="Kiss B."/>
            <person name="Hess J."/>
            <person name="Varga T."/>
            <person name="Slot J."/>
            <person name="Riley R."/>
            <person name="Boka B."/>
            <person name="Rigling D."/>
            <person name="Barry K."/>
            <person name="Lee J."/>
            <person name="Mihaltcheva S."/>
            <person name="LaButti K."/>
            <person name="Lipzen A."/>
            <person name="Waldron R."/>
            <person name="Moloney N.M."/>
            <person name="Sperisen C."/>
            <person name="Kredics L."/>
            <person name="Vagvoelgyi C."/>
            <person name="Patrignani A."/>
            <person name="Fitzpatrick D."/>
            <person name="Nagy I."/>
            <person name="Doyle S."/>
            <person name="Anderson J.B."/>
            <person name="Grigoriev I.V."/>
            <person name="Gueldener U."/>
            <person name="Muensterkoetter M."/>
            <person name="Nagy L.G."/>
        </authorList>
    </citation>
    <scope>NUCLEOTIDE SEQUENCE [LARGE SCALE GENOMIC DNA]</scope>
    <source>
        <strain evidence="3">28-4</strain>
    </source>
</reference>
<sequence>DNNHRNFYGSPDSLINRDRAFLHISNFSDMPVVISKGEVIGNARNPRNWLDKRQDLSESKQRHAYLIHELVKAQNLKLGSAGTSISSQMIQCESEVMSKAQRNVSEPDDPASSEPIKGGPKTVESLQDSIPSSDILASIDISPHLTADQKRQLESVILSNQQAFGLDSRLGTNNARVEIRLKPEAQPVSLLPFPVSPANREVM</sequence>
<protein>
    <submittedName>
        <fullName evidence="2">Uncharacterized protein</fullName>
    </submittedName>
</protein>
<dbReference type="AlphaFoldDB" id="A0A2H3CIB1"/>
<evidence type="ECO:0000256" key="1">
    <source>
        <dbReference type="SAM" id="MobiDB-lite"/>
    </source>
</evidence>
<dbReference type="Proteomes" id="UP000218334">
    <property type="component" value="Unassembled WGS sequence"/>
</dbReference>
<dbReference type="STRING" id="1076256.A0A2H3CIB1"/>
<evidence type="ECO:0000313" key="2">
    <source>
        <dbReference type="EMBL" id="PBK78932.1"/>
    </source>
</evidence>
<name>A0A2H3CIB1_9AGAR</name>
<feature type="non-terminal residue" evidence="2">
    <location>
        <position position="1"/>
    </location>
</feature>
<proteinExistence type="predicted"/>
<keyword evidence="3" id="KW-1185">Reference proteome</keyword>
<accession>A0A2H3CIB1</accession>